<reference evidence="1" key="1">
    <citation type="journal article" date="2020" name="Nature">
        <title>Giant virus diversity and host interactions through global metagenomics.</title>
        <authorList>
            <person name="Schulz F."/>
            <person name="Roux S."/>
            <person name="Paez-Espino D."/>
            <person name="Jungbluth S."/>
            <person name="Walsh D.A."/>
            <person name="Denef V.J."/>
            <person name="McMahon K.D."/>
            <person name="Konstantinidis K.T."/>
            <person name="Eloe-Fadrosh E.A."/>
            <person name="Kyrpides N.C."/>
            <person name="Woyke T."/>
        </authorList>
    </citation>
    <scope>NUCLEOTIDE SEQUENCE</scope>
    <source>
        <strain evidence="1">GVMAG-M-3300024261-37</strain>
    </source>
</reference>
<sequence>MSEVYDKRMEDPEFVEYVKSIAPYLPRCVPKNADPYSEAKKARVKADLQDWVLHDEDGSNYKYYKHPFSKIKFGVIRMHFRDKSHIDVPRYEPESDDAGNSGYKMIKENGREKKVYLSELTYRYNEVGVVVKNSMEDFFQTRKGKRFLKYQAYMKKRYEKKRAYAQEAETKRTNKRTNTEQ</sequence>
<organism evidence="1">
    <name type="scientific">viral metagenome</name>
    <dbReference type="NCBI Taxonomy" id="1070528"/>
    <lineage>
        <taxon>unclassified sequences</taxon>
        <taxon>metagenomes</taxon>
        <taxon>organismal metagenomes</taxon>
    </lineage>
</organism>
<protein>
    <submittedName>
        <fullName evidence="1">Uncharacterized protein</fullName>
    </submittedName>
</protein>
<evidence type="ECO:0000313" key="1">
    <source>
        <dbReference type="EMBL" id="QHT95202.1"/>
    </source>
</evidence>
<accession>A0A6C0IQD3</accession>
<proteinExistence type="predicted"/>
<dbReference type="AlphaFoldDB" id="A0A6C0IQD3"/>
<dbReference type="EMBL" id="MN740236">
    <property type="protein sequence ID" value="QHT95202.1"/>
    <property type="molecule type" value="Genomic_DNA"/>
</dbReference>
<name>A0A6C0IQD3_9ZZZZ</name>